<evidence type="ECO:0000313" key="9">
    <source>
        <dbReference type="Proteomes" id="UP001168877"/>
    </source>
</evidence>
<evidence type="ECO:0000256" key="5">
    <source>
        <dbReference type="ARBA" id="ARBA00023242"/>
    </source>
</evidence>
<dbReference type="PANTHER" id="PTHR48019">
    <property type="entry name" value="SERUM RESPONSE FACTOR HOMOLOG"/>
    <property type="match status" value="1"/>
</dbReference>
<dbReference type="PROSITE" id="PS50066">
    <property type="entry name" value="MADS_BOX_2"/>
    <property type="match status" value="1"/>
</dbReference>
<protein>
    <recommendedName>
        <fullName evidence="7">MADS-box domain-containing protein</fullName>
    </recommendedName>
</protein>
<evidence type="ECO:0000313" key="8">
    <source>
        <dbReference type="EMBL" id="KAK0585776.1"/>
    </source>
</evidence>
<sequence length="358" mass="41360">MGRGKLSLEFIDNEKTRTTTYQKRKRGLKKKVEEFATLCGVPACMVIYGPKLKNKPVEVNVWPEDANGFMKVVNLYRDKGFYARGVKAYNLLDFFEDRKRKADDNANKLRKSNLETKFPSSWDDRLNSLPADQLRVLLARFDNNIEAARIKIATIKGNRDRQRSEILGWNSYSSHDPHQVQRQIEVEHDELMMIINKQQPNISSVKPLLPLDYHQTQYFQSFHRLPYDLNPTNNNQMTINGGDYHHHNLADQLGGASSSGGNQVVVQPSFYFDPPPPPPTTLTVDDVMINNQRAMYLPTSYFDPPPPPPTTLTVDDATINNQRAMYFYGTSMQTNQQPHHHQFNDFYRDMNDLYRSNI</sequence>
<feature type="domain" description="MADS-box" evidence="7">
    <location>
        <begin position="1"/>
        <end position="51"/>
    </location>
</feature>
<name>A0AA39VNE6_ACESA</name>
<dbReference type="GO" id="GO:0000987">
    <property type="term" value="F:cis-regulatory region sequence-specific DNA binding"/>
    <property type="evidence" value="ECO:0007669"/>
    <property type="project" value="InterPro"/>
</dbReference>
<evidence type="ECO:0000256" key="2">
    <source>
        <dbReference type="ARBA" id="ARBA00023015"/>
    </source>
</evidence>
<dbReference type="Gene3D" id="3.40.1810.10">
    <property type="entry name" value="Transcription factor, MADS-box"/>
    <property type="match status" value="1"/>
</dbReference>
<evidence type="ECO:0000256" key="4">
    <source>
        <dbReference type="ARBA" id="ARBA00023163"/>
    </source>
</evidence>
<dbReference type="Pfam" id="PF00319">
    <property type="entry name" value="SRF-TF"/>
    <property type="match status" value="1"/>
</dbReference>
<evidence type="ECO:0000259" key="7">
    <source>
        <dbReference type="PROSITE" id="PS50066"/>
    </source>
</evidence>
<gene>
    <name evidence="8" type="ORF">LWI29_033899</name>
</gene>
<keyword evidence="6" id="KW-0175">Coiled coil</keyword>
<dbReference type="GO" id="GO:0045944">
    <property type="term" value="P:positive regulation of transcription by RNA polymerase II"/>
    <property type="evidence" value="ECO:0007669"/>
    <property type="project" value="InterPro"/>
</dbReference>
<dbReference type="GO" id="GO:0046983">
    <property type="term" value="F:protein dimerization activity"/>
    <property type="evidence" value="ECO:0007669"/>
    <property type="project" value="InterPro"/>
</dbReference>
<keyword evidence="9" id="KW-1185">Reference proteome</keyword>
<dbReference type="AlphaFoldDB" id="A0AA39VNE6"/>
<reference evidence="8" key="1">
    <citation type="journal article" date="2022" name="Plant J.">
        <title>Strategies of tolerance reflected in two North American maple genomes.</title>
        <authorList>
            <person name="McEvoy S.L."/>
            <person name="Sezen U.U."/>
            <person name="Trouern-Trend A."/>
            <person name="McMahon S.M."/>
            <person name="Schaberg P.G."/>
            <person name="Yang J."/>
            <person name="Wegrzyn J.L."/>
            <person name="Swenson N.G."/>
        </authorList>
    </citation>
    <scope>NUCLEOTIDE SEQUENCE</scope>
    <source>
        <strain evidence="8">NS2018</strain>
    </source>
</reference>
<keyword evidence="3" id="KW-0238">DNA-binding</keyword>
<dbReference type="CDD" id="cd00266">
    <property type="entry name" value="MADS_SRF_like"/>
    <property type="match status" value="1"/>
</dbReference>
<accession>A0AA39VNE6</accession>
<proteinExistence type="predicted"/>
<reference evidence="8" key="2">
    <citation type="submission" date="2023-06" db="EMBL/GenBank/DDBJ databases">
        <authorList>
            <person name="Swenson N.G."/>
            <person name="Wegrzyn J.L."/>
            <person name="Mcevoy S.L."/>
        </authorList>
    </citation>
    <scope>NUCLEOTIDE SEQUENCE</scope>
    <source>
        <strain evidence="8">NS2018</strain>
        <tissue evidence="8">Leaf</tissue>
    </source>
</reference>
<evidence type="ECO:0000256" key="3">
    <source>
        <dbReference type="ARBA" id="ARBA00023125"/>
    </source>
</evidence>
<dbReference type="SMART" id="SM00432">
    <property type="entry name" value="MADS"/>
    <property type="match status" value="1"/>
</dbReference>
<dbReference type="InterPro" id="IPR002100">
    <property type="entry name" value="TF_MADSbox"/>
</dbReference>
<dbReference type="GO" id="GO:0005634">
    <property type="term" value="C:nucleus"/>
    <property type="evidence" value="ECO:0007669"/>
    <property type="project" value="UniProtKB-SubCell"/>
</dbReference>
<evidence type="ECO:0000256" key="1">
    <source>
        <dbReference type="ARBA" id="ARBA00004123"/>
    </source>
</evidence>
<keyword evidence="2" id="KW-0805">Transcription regulation</keyword>
<dbReference type="InterPro" id="IPR033897">
    <property type="entry name" value="SRF-like_MADS-box"/>
</dbReference>
<evidence type="ECO:0000256" key="6">
    <source>
        <dbReference type="SAM" id="Coils"/>
    </source>
</evidence>
<keyword evidence="5" id="KW-0539">Nucleus</keyword>
<dbReference type="GO" id="GO:0000981">
    <property type="term" value="F:DNA-binding transcription factor activity, RNA polymerase II-specific"/>
    <property type="evidence" value="ECO:0007669"/>
    <property type="project" value="InterPro"/>
</dbReference>
<dbReference type="EMBL" id="JAUESC010000383">
    <property type="protein sequence ID" value="KAK0585776.1"/>
    <property type="molecule type" value="Genomic_DNA"/>
</dbReference>
<dbReference type="InterPro" id="IPR050142">
    <property type="entry name" value="MADS-box/MEF2_TF"/>
</dbReference>
<comment type="subcellular location">
    <subcellularLocation>
        <location evidence="1">Nucleus</location>
    </subcellularLocation>
</comment>
<comment type="caution">
    <text evidence="8">The sequence shown here is derived from an EMBL/GenBank/DDBJ whole genome shotgun (WGS) entry which is preliminary data.</text>
</comment>
<organism evidence="8 9">
    <name type="scientific">Acer saccharum</name>
    <name type="common">Sugar maple</name>
    <dbReference type="NCBI Taxonomy" id="4024"/>
    <lineage>
        <taxon>Eukaryota</taxon>
        <taxon>Viridiplantae</taxon>
        <taxon>Streptophyta</taxon>
        <taxon>Embryophyta</taxon>
        <taxon>Tracheophyta</taxon>
        <taxon>Spermatophyta</taxon>
        <taxon>Magnoliopsida</taxon>
        <taxon>eudicotyledons</taxon>
        <taxon>Gunneridae</taxon>
        <taxon>Pentapetalae</taxon>
        <taxon>rosids</taxon>
        <taxon>malvids</taxon>
        <taxon>Sapindales</taxon>
        <taxon>Sapindaceae</taxon>
        <taxon>Hippocastanoideae</taxon>
        <taxon>Acereae</taxon>
        <taxon>Acer</taxon>
    </lineage>
</organism>
<keyword evidence="4" id="KW-0804">Transcription</keyword>
<dbReference type="SUPFAM" id="SSF55455">
    <property type="entry name" value="SRF-like"/>
    <property type="match status" value="1"/>
</dbReference>
<dbReference type="InterPro" id="IPR036879">
    <property type="entry name" value="TF_MADSbox_sf"/>
</dbReference>
<dbReference type="Proteomes" id="UP001168877">
    <property type="component" value="Unassembled WGS sequence"/>
</dbReference>
<dbReference type="PRINTS" id="PR00404">
    <property type="entry name" value="MADSDOMAIN"/>
</dbReference>
<feature type="coiled-coil region" evidence="6">
    <location>
        <begin position="92"/>
        <end position="151"/>
    </location>
</feature>